<reference evidence="10 11" key="1">
    <citation type="submission" date="2019-07" db="EMBL/GenBank/DDBJ databases">
        <title>Tepidimonas charontis SPSP-6 draft genome.</title>
        <authorList>
            <person name="Da Costa M.S."/>
            <person name="Froufe H.J.C."/>
            <person name="Egas C."/>
            <person name="Albuquerque L."/>
        </authorList>
    </citation>
    <scope>NUCLEOTIDE SEQUENCE [LARGE SCALE GENOMIC DNA]</scope>
    <source>
        <strain evidence="10 11">SPSP-6</strain>
    </source>
</reference>
<dbReference type="EC" id="1.8.7.1" evidence="10"/>
<dbReference type="SUPFAM" id="SSF56014">
    <property type="entry name" value="Nitrite and sulphite reductase 4Fe-4S domain-like"/>
    <property type="match status" value="2"/>
</dbReference>
<accession>A0A554XDJ2</accession>
<dbReference type="GO" id="GO:0051539">
    <property type="term" value="F:4 iron, 4 sulfur cluster binding"/>
    <property type="evidence" value="ECO:0007669"/>
    <property type="project" value="UniProtKB-KW"/>
</dbReference>
<dbReference type="OrthoDB" id="3189055at2"/>
<keyword evidence="1" id="KW-0004">4Fe-4S</keyword>
<keyword evidence="3" id="KW-0479">Metal-binding</keyword>
<gene>
    <name evidence="10" type="primary">sir</name>
    <name evidence="10" type="ORF">Tchar_01575</name>
</gene>
<keyword evidence="5" id="KW-0408">Iron</keyword>
<dbReference type="Pfam" id="PF01077">
    <property type="entry name" value="NIR_SIR"/>
    <property type="match status" value="2"/>
</dbReference>
<feature type="domain" description="Nitrite/Sulfite reductase ferredoxin-like" evidence="9">
    <location>
        <begin position="90"/>
        <end position="121"/>
    </location>
</feature>
<feature type="region of interest" description="Disordered" evidence="7">
    <location>
        <begin position="311"/>
        <end position="340"/>
    </location>
</feature>
<proteinExistence type="predicted"/>
<dbReference type="RefSeq" id="WP_144328522.1">
    <property type="nucleotide sequence ID" value="NZ_VJON01000023.1"/>
</dbReference>
<dbReference type="Proteomes" id="UP000318294">
    <property type="component" value="Unassembled WGS sequence"/>
</dbReference>
<dbReference type="GO" id="GO:0050311">
    <property type="term" value="F:sulfite reductase (ferredoxin) activity"/>
    <property type="evidence" value="ECO:0007669"/>
    <property type="project" value="UniProtKB-EC"/>
</dbReference>
<evidence type="ECO:0000313" key="11">
    <source>
        <dbReference type="Proteomes" id="UP000318294"/>
    </source>
</evidence>
<dbReference type="PANTHER" id="PTHR32439:SF9">
    <property type="entry name" value="BLR3264 PROTEIN"/>
    <property type="match status" value="1"/>
</dbReference>
<sequence length="585" mass="64372">MYRYSDTDRRFIRQRAAQFRDQLQRYLAGQLSADDFKPLRLQNGWYLQRHAPMLRVAIPYGELSSAQLRTLARVAREFDRVTTGPFAGQGGYGHFTTRQNIQFNWIALERAADVMDVLAEADLHGIQTSGNCVRNITTDALAGIAPDEEVDPRPYCELLRQWSTVHPEFAFLPRKFKIAVTGAEDDRAATAWHDIGLQLRRNAAGEVGFRVLVGGGMGRTPLIAPELHPSVPWQDILLYLEAVLRQYNLFGRRDNLYKARIKILVKAEGDRFAQAVRQEFEAMQRDDALRTALRLTPAQLERVQACFSAPPAALDTAPTPQPSASVAASGPSDPAPNSPAYQRWRQRQVHAHRLPGLCAVTLSLKRVGQAPGDVTAEQLDALAALAERFSAGEARVTHEQNVLLPWVRQADLPALWQAARAAGFASPNHGLLTDLIACPGGDLCALANARSLPLAQHILQRFQDPEELEAIGEVALHISGCMNSCGHHHSGHIGVLGVDKDGSEWYQLTLSGSDGQQRHGPAQPGRVVGPAFAADEIGDAIEAVLEAYLQWRQPGERLLDTVRRVGISAFREVTDAVRTHTAALS</sequence>
<evidence type="ECO:0000256" key="3">
    <source>
        <dbReference type="ARBA" id="ARBA00022723"/>
    </source>
</evidence>
<evidence type="ECO:0000256" key="2">
    <source>
        <dbReference type="ARBA" id="ARBA00022617"/>
    </source>
</evidence>
<evidence type="ECO:0000259" key="9">
    <source>
        <dbReference type="Pfam" id="PF03460"/>
    </source>
</evidence>
<dbReference type="InterPro" id="IPR036136">
    <property type="entry name" value="Nit/Sulf_reduc_fer-like_dom_sf"/>
</dbReference>
<dbReference type="Gene3D" id="3.30.413.10">
    <property type="entry name" value="Sulfite Reductase Hemoprotein, domain 1"/>
    <property type="match status" value="2"/>
</dbReference>
<organism evidence="10 11">
    <name type="scientific">Tepidimonas charontis</name>
    <dbReference type="NCBI Taxonomy" id="2267262"/>
    <lineage>
        <taxon>Bacteria</taxon>
        <taxon>Pseudomonadati</taxon>
        <taxon>Pseudomonadota</taxon>
        <taxon>Betaproteobacteria</taxon>
        <taxon>Burkholderiales</taxon>
        <taxon>Tepidimonas</taxon>
    </lineage>
</organism>
<feature type="domain" description="Nitrite/Sulfite reductase ferredoxin-like" evidence="9">
    <location>
        <begin position="370"/>
        <end position="421"/>
    </location>
</feature>
<dbReference type="Pfam" id="PF03460">
    <property type="entry name" value="NIR_SIR_ferr"/>
    <property type="match status" value="2"/>
</dbReference>
<dbReference type="Gene3D" id="3.90.480.10">
    <property type="entry name" value="Sulfite Reductase Hemoprotein,Domain 2"/>
    <property type="match status" value="1"/>
</dbReference>
<dbReference type="EMBL" id="VJON01000023">
    <property type="protein sequence ID" value="TSE33912.1"/>
    <property type="molecule type" value="Genomic_DNA"/>
</dbReference>
<keyword evidence="11" id="KW-1185">Reference proteome</keyword>
<evidence type="ECO:0000256" key="7">
    <source>
        <dbReference type="SAM" id="MobiDB-lite"/>
    </source>
</evidence>
<feature type="domain" description="Nitrite/sulphite reductase 4Fe-4S" evidence="8">
    <location>
        <begin position="435"/>
        <end position="575"/>
    </location>
</feature>
<comment type="caution">
    <text evidence="10">The sequence shown here is derived from an EMBL/GenBank/DDBJ whole genome shotgun (WGS) entry which is preliminary data.</text>
</comment>
<evidence type="ECO:0000259" key="8">
    <source>
        <dbReference type="Pfam" id="PF01077"/>
    </source>
</evidence>
<dbReference type="InterPro" id="IPR006067">
    <property type="entry name" value="NO2/SO3_Rdtase_4Fe4S_dom"/>
</dbReference>
<dbReference type="AlphaFoldDB" id="A0A554XDJ2"/>
<evidence type="ECO:0000256" key="4">
    <source>
        <dbReference type="ARBA" id="ARBA00023002"/>
    </source>
</evidence>
<dbReference type="InterPro" id="IPR051329">
    <property type="entry name" value="NIR_SIR_4Fe-4S"/>
</dbReference>
<dbReference type="PANTHER" id="PTHR32439">
    <property type="entry name" value="FERREDOXIN--NITRITE REDUCTASE, CHLOROPLASTIC"/>
    <property type="match status" value="1"/>
</dbReference>
<evidence type="ECO:0000313" key="10">
    <source>
        <dbReference type="EMBL" id="TSE33912.1"/>
    </source>
</evidence>
<dbReference type="GO" id="GO:0020037">
    <property type="term" value="F:heme binding"/>
    <property type="evidence" value="ECO:0007669"/>
    <property type="project" value="InterPro"/>
</dbReference>
<keyword evidence="6" id="KW-0411">Iron-sulfur</keyword>
<keyword evidence="4 10" id="KW-0560">Oxidoreductase</keyword>
<feature type="domain" description="Nitrite/sulphite reductase 4Fe-4S" evidence="8">
    <location>
        <begin position="129"/>
        <end position="280"/>
    </location>
</feature>
<dbReference type="GO" id="GO:0046872">
    <property type="term" value="F:metal ion binding"/>
    <property type="evidence" value="ECO:0007669"/>
    <property type="project" value="UniProtKB-KW"/>
</dbReference>
<evidence type="ECO:0000256" key="5">
    <source>
        <dbReference type="ARBA" id="ARBA00023004"/>
    </source>
</evidence>
<name>A0A554XDJ2_9BURK</name>
<evidence type="ECO:0000256" key="6">
    <source>
        <dbReference type="ARBA" id="ARBA00023014"/>
    </source>
</evidence>
<dbReference type="InterPro" id="IPR045854">
    <property type="entry name" value="NO2/SO3_Rdtase_4Fe4S_sf"/>
</dbReference>
<dbReference type="SUPFAM" id="SSF55124">
    <property type="entry name" value="Nitrite/Sulfite reductase N-terminal domain-like"/>
    <property type="match status" value="2"/>
</dbReference>
<dbReference type="Gene3D" id="3.90.480.20">
    <property type="match status" value="1"/>
</dbReference>
<keyword evidence="2" id="KW-0349">Heme</keyword>
<protein>
    <submittedName>
        <fullName evidence="10">Sulfite reductase ferredoxin</fullName>
        <ecNumber evidence="10">1.8.7.1</ecNumber>
    </submittedName>
</protein>
<evidence type="ECO:0000256" key="1">
    <source>
        <dbReference type="ARBA" id="ARBA00022485"/>
    </source>
</evidence>
<dbReference type="InterPro" id="IPR005117">
    <property type="entry name" value="NiRdtase/SiRdtase_haem-b_fer"/>
</dbReference>